<gene>
    <name evidence="1" type="ORF">BFS30_20695</name>
</gene>
<evidence type="ECO:0000313" key="2">
    <source>
        <dbReference type="Proteomes" id="UP000094313"/>
    </source>
</evidence>
<dbReference type="RefSeq" id="WP_069381038.1">
    <property type="nucleotide sequence ID" value="NZ_CP017141.1"/>
</dbReference>
<dbReference type="OrthoDB" id="765034at2"/>
<dbReference type="AlphaFoldDB" id="A0A1D7QL27"/>
<evidence type="ECO:0000313" key="1">
    <source>
        <dbReference type="EMBL" id="AOM79376.1"/>
    </source>
</evidence>
<dbReference type="KEGG" id="psty:BFS30_20695"/>
<protein>
    <submittedName>
        <fullName evidence="1">Uncharacterized protein</fullName>
    </submittedName>
</protein>
<keyword evidence="2" id="KW-1185">Reference proteome</keyword>
<name>A0A1D7QL27_9SPHI</name>
<dbReference type="EMBL" id="CP017141">
    <property type="protein sequence ID" value="AOM79376.1"/>
    <property type="molecule type" value="Genomic_DNA"/>
</dbReference>
<sequence>MERKEPFCIALGENLIVAIFNDELAELQDYAMDAGDTLGYIMGTDAWLELQTKGARSALVARSYDKTYFTCFVGDEIVEKIKYLEESGILVLSSNVELRPEELLKDFKEDSSLDDISYWIEDRSEKKGVDMGGLIFCYYSIAARKRLHGNDYID</sequence>
<reference evidence="1 2" key="1">
    <citation type="submission" date="2016-08" db="EMBL/GenBank/DDBJ databases">
        <authorList>
            <person name="Seilhamer J.J."/>
        </authorList>
    </citation>
    <scope>NUCLEOTIDE SEQUENCE [LARGE SCALE GENOMIC DNA]</scope>
    <source>
        <strain evidence="1 2">DX4</strain>
    </source>
</reference>
<dbReference type="Proteomes" id="UP000094313">
    <property type="component" value="Chromosome"/>
</dbReference>
<proteinExistence type="predicted"/>
<organism evidence="1 2">
    <name type="scientific">Pedobacter steynii</name>
    <dbReference type="NCBI Taxonomy" id="430522"/>
    <lineage>
        <taxon>Bacteria</taxon>
        <taxon>Pseudomonadati</taxon>
        <taxon>Bacteroidota</taxon>
        <taxon>Sphingobacteriia</taxon>
        <taxon>Sphingobacteriales</taxon>
        <taxon>Sphingobacteriaceae</taxon>
        <taxon>Pedobacter</taxon>
    </lineage>
</organism>
<accession>A0A1D7QL27</accession>